<organism evidence="2 4">
    <name type="scientific">Ruminococcus bicirculans</name>
    <name type="common">ex Wegman et al. 2014</name>
    <dbReference type="NCBI Taxonomy" id="1160721"/>
    <lineage>
        <taxon>Bacteria</taxon>
        <taxon>Bacillati</taxon>
        <taxon>Bacillota</taxon>
        <taxon>Clostridia</taxon>
        <taxon>Eubacteriales</taxon>
        <taxon>Oscillospiraceae</taxon>
        <taxon>Ruminococcus</taxon>
    </lineage>
</organism>
<proteinExistence type="predicted"/>
<dbReference type="InterPro" id="IPR001387">
    <property type="entry name" value="Cro/C1-type_HTH"/>
</dbReference>
<gene>
    <name evidence="2" type="ORF">PNV70_03810</name>
    <name evidence="3" type="ORF">PNW00_06725</name>
</gene>
<evidence type="ECO:0000313" key="4">
    <source>
        <dbReference type="Proteomes" id="UP001211421"/>
    </source>
</evidence>
<name>A0AAW6DW33_9FIRM</name>
<dbReference type="CDD" id="cd00093">
    <property type="entry name" value="HTH_XRE"/>
    <property type="match status" value="1"/>
</dbReference>
<feature type="domain" description="HTH cro/C1-type" evidence="1">
    <location>
        <begin position="44"/>
        <end position="101"/>
    </location>
</feature>
<accession>A0AAW6DW33</accession>
<dbReference type="EMBL" id="JAQMLU010000009">
    <property type="protein sequence ID" value="MDB8750140.1"/>
    <property type="molecule type" value="Genomic_DNA"/>
</dbReference>
<dbReference type="SMART" id="SM00530">
    <property type="entry name" value="HTH_XRE"/>
    <property type="match status" value="1"/>
</dbReference>
<dbReference type="InterPro" id="IPR010982">
    <property type="entry name" value="Lambda_DNA-bd_dom_sf"/>
</dbReference>
<dbReference type="AlphaFoldDB" id="A0AAW6DW33"/>
<comment type="caution">
    <text evidence="2">The sequence shown here is derived from an EMBL/GenBank/DDBJ whole genome shotgun (WGS) entry which is preliminary data.</text>
</comment>
<dbReference type="Pfam" id="PF01381">
    <property type="entry name" value="HTH_3"/>
    <property type="match status" value="1"/>
</dbReference>
<dbReference type="SUPFAM" id="SSF47413">
    <property type="entry name" value="lambda repressor-like DNA-binding domains"/>
    <property type="match status" value="1"/>
</dbReference>
<dbReference type="EMBL" id="JAQMLS010000002">
    <property type="protein sequence ID" value="MDB8741193.1"/>
    <property type="molecule type" value="Genomic_DNA"/>
</dbReference>
<dbReference type="Proteomes" id="UP001211421">
    <property type="component" value="Unassembled WGS sequence"/>
</dbReference>
<evidence type="ECO:0000313" key="2">
    <source>
        <dbReference type="EMBL" id="MDB8741193.1"/>
    </source>
</evidence>
<evidence type="ECO:0000313" key="3">
    <source>
        <dbReference type="EMBL" id="MDB8750140.1"/>
    </source>
</evidence>
<dbReference type="PROSITE" id="PS50943">
    <property type="entry name" value="HTH_CROC1"/>
    <property type="match status" value="1"/>
</dbReference>
<sequence length="164" mass="19087">MKSIIQIPRIPLFTEIEEPQSYAIYIFGTDNRLLQDADTFGDALARYLNEYNISQDMFARMTGISQCTISRYLKNERKIRQRYLCAVCIALRLHPFRQRHLFFKSDNLIPGTYGFKNQADYILCDYLNGCAYNESYTLTAFNDRMKKLGVKTLTNLTSDMEGSK</sequence>
<dbReference type="GO" id="GO:0003677">
    <property type="term" value="F:DNA binding"/>
    <property type="evidence" value="ECO:0007669"/>
    <property type="project" value="InterPro"/>
</dbReference>
<reference evidence="2" key="1">
    <citation type="submission" date="2023-01" db="EMBL/GenBank/DDBJ databases">
        <title>Human gut microbiome strain richness.</title>
        <authorList>
            <person name="Chen-Liaw A."/>
        </authorList>
    </citation>
    <scope>NUCLEOTIDE SEQUENCE</scope>
    <source>
        <strain evidence="3">D43st1_D9_D43t1_170807</strain>
        <strain evidence="2">D59st1_B8_D59t2_181005</strain>
    </source>
</reference>
<dbReference type="RefSeq" id="WP_195221091.1">
    <property type="nucleotide sequence ID" value="NZ_CAKVTF010000009.1"/>
</dbReference>
<protein>
    <submittedName>
        <fullName evidence="2">Helix-turn-helix transcriptional regulator</fullName>
    </submittedName>
</protein>
<dbReference type="Proteomes" id="UP001213042">
    <property type="component" value="Unassembled WGS sequence"/>
</dbReference>
<evidence type="ECO:0000259" key="1">
    <source>
        <dbReference type="PROSITE" id="PS50943"/>
    </source>
</evidence>
<dbReference type="Gene3D" id="1.10.260.40">
    <property type="entry name" value="lambda repressor-like DNA-binding domains"/>
    <property type="match status" value="1"/>
</dbReference>